<dbReference type="InterPro" id="IPR006626">
    <property type="entry name" value="PbH1"/>
</dbReference>
<dbReference type="RefSeq" id="WP_122201472.1">
    <property type="nucleotide sequence ID" value="NZ_CABJFV010000006.1"/>
</dbReference>
<dbReference type="SMART" id="SM00710">
    <property type="entry name" value="PbH1"/>
    <property type="match status" value="5"/>
</dbReference>
<organism evidence="3 4">
    <name type="scientific">Bacteroides nordii</name>
    <dbReference type="NCBI Taxonomy" id="291645"/>
    <lineage>
        <taxon>Bacteria</taxon>
        <taxon>Pseudomonadati</taxon>
        <taxon>Bacteroidota</taxon>
        <taxon>Bacteroidia</taxon>
        <taxon>Bacteroidales</taxon>
        <taxon>Bacteroidaceae</taxon>
        <taxon>Bacteroides</taxon>
    </lineage>
</organism>
<gene>
    <name evidence="3" type="ORF">DW888_10320</name>
</gene>
<dbReference type="InterPro" id="IPR011050">
    <property type="entry name" value="Pectin_lyase_fold/virulence"/>
</dbReference>
<comment type="caution">
    <text evidence="3">The sequence shown here is derived from an EMBL/GenBank/DDBJ whole genome shotgun (WGS) entry which is preliminary data.</text>
</comment>
<proteinExistence type="predicted"/>
<evidence type="ECO:0000256" key="1">
    <source>
        <dbReference type="SAM" id="SignalP"/>
    </source>
</evidence>
<dbReference type="InterPro" id="IPR012334">
    <property type="entry name" value="Pectin_lyas_fold"/>
</dbReference>
<feature type="domain" description="Right handed beta helix" evidence="2">
    <location>
        <begin position="75"/>
        <end position="254"/>
    </location>
</feature>
<dbReference type="PANTHER" id="PTHR11319:SF35">
    <property type="entry name" value="OUTER MEMBRANE PROTEIN PMPC-RELATED"/>
    <property type="match status" value="1"/>
</dbReference>
<feature type="signal peptide" evidence="1">
    <location>
        <begin position="1"/>
        <end position="20"/>
    </location>
</feature>
<dbReference type="AlphaFoldDB" id="A0A413VPU1"/>
<dbReference type="Pfam" id="PF13229">
    <property type="entry name" value="Beta_helix"/>
    <property type="match status" value="1"/>
</dbReference>
<feature type="chain" id="PRO_5019445896" evidence="1">
    <location>
        <begin position="21"/>
        <end position="522"/>
    </location>
</feature>
<accession>A0A413VPU1</accession>
<name>A0A413VPU1_9BACE</name>
<dbReference type="InterPro" id="IPR026444">
    <property type="entry name" value="Secre_tail"/>
</dbReference>
<evidence type="ECO:0000259" key="2">
    <source>
        <dbReference type="Pfam" id="PF13229"/>
    </source>
</evidence>
<evidence type="ECO:0000313" key="3">
    <source>
        <dbReference type="EMBL" id="RHB35504.1"/>
    </source>
</evidence>
<dbReference type="Proteomes" id="UP000284379">
    <property type="component" value="Unassembled WGS sequence"/>
</dbReference>
<protein>
    <submittedName>
        <fullName evidence="3">T9SS C-terminal target domain-containing protein</fullName>
    </submittedName>
</protein>
<dbReference type="Gene3D" id="2.160.20.10">
    <property type="entry name" value="Single-stranded right-handed beta-helix, Pectin lyase-like"/>
    <property type="match status" value="1"/>
</dbReference>
<dbReference type="InterPro" id="IPR039448">
    <property type="entry name" value="Beta_helix"/>
</dbReference>
<evidence type="ECO:0000313" key="4">
    <source>
        <dbReference type="Proteomes" id="UP000284379"/>
    </source>
</evidence>
<dbReference type="NCBIfam" id="TIGR04183">
    <property type="entry name" value="Por_Secre_tail"/>
    <property type="match status" value="1"/>
</dbReference>
<keyword evidence="1" id="KW-0732">Signal</keyword>
<dbReference type="PANTHER" id="PTHR11319">
    <property type="entry name" value="G PROTEIN-COUPLED RECEPTOR-RELATED"/>
    <property type="match status" value="1"/>
</dbReference>
<dbReference type="SUPFAM" id="SSF51126">
    <property type="entry name" value="Pectin lyase-like"/>
    <property type="match status" value="1"/>
</dbReference>
<sequence>MKKQILLSAIFSFATFSMFATDLTVTNASGDPTIEGSFPNIMASAQTDDVIKFNLATDEIEEFNAITIDTKSLTIDGRNQTTGNKIKFTGAKQALSMKGACTIVIKDCIFTGKNKAQALFVQTGANLNILNCEFIKNAHSSSGGVIGISQDVNCSIKNCLFDGNSATGDGGCIRIYNNARVTIENSTFKNNNSSASGGVIYMYSTNGKNETAFALTVTNCTFVNNYAGNRAGAIYIYSRDTSKPLDGVKIINSTITANYSTKNLGGGIFVCSNTDCSSKLVIVNTIIAGNTGGLVDGAYFVPTDLGYWKGDKKDGVEIVRNYDWELKNCVFGATYSTSDDTQLNNVDQSALFDNSNIKVADFANSKIFTSLYKLDNTVFPDIEGDEVWSPTLTNDAMPVASLCENSIAIGKGTATYAGITIPTADQLGNVRPSTPSVGAVEYGSITGIFNTTAVKSDIKIWNEGNLLFAEGVEGTNPVSVYDLTGKQVYGGTIQNGNSITINVEKGVYIAKVNGTTAKLVIR</sequence>
<reference evidence="3 4" key="1">
    <citation type="submission" date="2018-08" db="EMBL/GenBank/DDBJ databases">
        <title>A genome reference for cultivated species of the human gut microbiota.</title>
        <authorList>
            <person name="Zou Y."/>
            <person name="Xue W."/>
            <person name="Luo G."/>
        </authorList>
    </citation>
    <scope>NUCLEOTIDE SEQUENCE [LARGE SCALE GENOMIC DNA]</scope>
    <source>
        <strain evidence="3 4">AM40-30BH</strain>
    </source>
</reference>
<dbReference type="EMBL" id="QSGO01000006">
    <property type="protein sequence ID" value="RHB35504.1"/>
    <property type="molecule type" value="Genomic_DNA"/>
</dbReference>